<dbReference type="Proteomes" id="UP000829291">
    <property type="component" value="Chromosome 3"/>
</dbReference>
<evidence type="ECO:0000313" key="2">
    <source>
        <dbReference type="Proteomes" id="UP000829291"/>
    </source>
</evidence>
<dbReference type="PRINTS" id="PR00057">
    <property type="entry name" value="NFKBTNSCPFCT"/>
</dbReference>
<dbReference type="PROSITE" id="PS50254">
    <property type="entry name" value="REL_2"/>
    <property type="match status" value="1"/>
</dbReference>
<dbReference type="InterPro" id="IPR008967">
    <property type="entry name" value="p53-like_TF_DNA-bd_sf"/>
</dbReference>
<accession>A0ABM3FQL5</accession>
<dbReference type="InterPro" id="IPR002909">
    <property type="entry name" value="IPT_dom"/>
</dbReference>
<dbReference type="InterPro" id="IPR014756">
    <property type="entry name" value="Ig_E-set"/>
</dbReference>
<evidence type="ECO:0000313" key="3">
    <source>
        <dbReference type="RefSeq" id="XP_046590309.1"/>
    </source>
</evidence>
<protein>
    <submittedName>
        <fullName evidence="3">Embryonic polarity protein dorsal-like</fullName>
    </submittedName>
</protein>
<gene>
    <name evidence="3" type="primary">LOC124293471</name>
</gene>
<proteinExistence type="predicted"/>
<evidence type="ECO:0000259" key="1">
    <source>
        <dbReference type="PROSITE" id="PS50254"/>
    </source>
</evidence>
<keyword evidence="2" id="KW-1185">Reference proteome</keyword>
<dbReference type="Pfam" id="PF00554">
    <property type="entry name" value="RHD_DNA_bind"/>
    <property type="match status" value="1"/>
</dbReference>
<dbReference type="PANTHER" id="PTHR24169">
    <property type="entry name" value="NUCLEAR FACTOR NF-KAPPA-B PROTEIN"/>
    <property type="match status" value="1"/>
</dbReference>
<reference evidence="3" key="1">
    <citation type="submission" date="2025-08" db="UniProtKB">
        <authorList>
            <consortium name="RefSeq"/>
        </authorList>
    </citation>
    <scope>IDENTIFICATION</scope>
    <source>
        <tissue evidence="3">Thorax and Abdomen</tissue>
    </source>
</reference>
<organism evidence="2 3">
    <name type="scientific">Neodiprion lecontei</name>
    <name type="common">Redheaded pine sawfly</name>
    <dbReference type="NCBI Taxonomy" id="441921"/>
    <lineage>
        <taxon>Eukaryota</taxon>
        <taxon>Metazoa</taxon>
        <taxon>Ecdysozoa</taxon>
        <taxon>Arthropoda</taxon>
        <taxon>Hexapoda</taxon>
        <taxon>Insecta</taxon>
        <taxon>Pterygota</taxon>
        <taxon>Neoptera</taxon>
        <taxon>Endopterygota</taxon>
        <taxon>Hymenoptera</taxon>
        <taxon>Tenthredinoidea</taxon>
        <taxon>Diprionidae</taxon>
        <taxon>Diprioninae</taxon>
        <taxon>Neodiprion</taxon>
    </lineage>
</organism>
<dbReference type="Pfam" id="PF16179">
    <property type="entry name" value="RHD_dimer"/>
    <property type="match status" value="1"/>
</dbReference>
<dbReference type="InterPro" id="IPR000451">
    <property type="entry name" value="NFkB/Dor"/>
</dbReference>
<dbReference type="InterPro" id="IPR013783">
    <property type="entry name" value="Ig-like_fold"/>
</dbReference>
<dbReference type="Gene3D" id="2.60.40.340">
    <property type="entry name" value="Rel homology domain (RHD), DNA-binding domain"/>
    <property type="match status" value="1"/>
</dbReference>
<dbReference type="SMART" id="SM00429">
    <property type="entry name" value="IPT"/>
    <property type="match status" value="1"/>
</dbReference>
<dbReference type="PANTHER" id="PTHR24169:SF25">
    <property type="entry name" value="DORSAL-RELATED IMMUNITY FACTOR DIF-RELATED"/>
    <property type="match status" value="1"/>
</dbReference>
<feature type="domain" description="RHD" evidence="1">
    <location>
        <begin position="56"/>
        <end position="235"/>
    </location>
</feature>
<dbReference type="InterPro" id="IPR011539">
    <property type="entry name" value="RHD_DNA_bind_dom"/>
</dbReference>
<dbReference type="InterPro" id="IPR037059">
    <property type="entry name" value="RHD_DNA_bind_dom_sf"/>
</dbReference>
<dbReference type="SUPFAM" id="SSF81296">
    <property type="entry name" value="E set domains"/>
    <property type="match status" value="1"/>
</dbReference>
<dbReference type="SUPFAM" id="SSF49417">
    <property type="entry name" value="p53-like transcription factors"/>
    <property type="match status" value="1"/>
</dbReference>
<dbReference type="InterPro" id="IPR032397">
    <property type="entry name" value="RHD_dimer"/>
</dbReference>
<dbReference type="GeneID" id="124293471"/>
<dbReference type="RefSeq" id="XP_046590309.1">
    <property type="nucleotide sequence ID" value="XM_046734353.1"/>
</dbReference>
<name>A0ABM3FQL5_NEOLC</name>
<dbReference type="Gene3D" id="2.60.40.10">
    <property type="entry name" value="Immunoglobulins"/>
    <property type="match status" value="1"/>
</dbReference>
<sequence>MKLEQNSNTSIKSLDDALETIDTVEHCKEENDTGTMHLGSDRDTLGTASVESENIQTAPYIKIIEQPASKAVQFRYRNEDRGISIIPGVNSTRAKKTYPSIQIEGYEGSVAVVVSCVAKDSPYKPHPHQLVGNDFCKYGCYRAKIPPESRKVIFGHLGIQRVKRSEIEEALEMKEKKGVDPYKTGFSHKVTPIDIDMNVVRLCFEVYREGTTKGLFDVPFQPVVSDPIYNKKALSKLVIVDLSSNYCNVEGGKQIILLCDKVPKEDVQVRFFEKQTGWKCQATIKNIHRQVAISFTAPPYHNFDVNDSVPVFVELFRPSNGDISNAFPFVFHPKKSGTKLRREKKYTYDIRDNKTYKEIQTASIEHGEHISNNKS</sequence>